<dbReference type="EMBL" id="JAFBEB010000006">
    <property type="protein sequence ID" value="MBM7590455.1"/>
    <property type="molecule type" value="Genomic_DNA"/>
</dbReference>
<organism evidence="1 2">
    <name type="scientific">Brevibacillus fulvus</name>
    <dbReference type="NCBI Taxonomy" id="1125967"/>
    <lineage>
        <taxon>Bacteria</taxon>
        <taxon>Bacillati</taxon>
        <taxon>Bacillota</taxon>
        <taxon>Bacilli</taxon>
        <taxon>Bacillales</taxon>
        <taxon>Paenibacillaceae</taxon>
        <taxon>Brevibacillus</taxon>
    </lineage>
</organism>
<dbReference type="InterPro" id="IPR015017">
    <property type="entry name" value="DUF1904"/>
</dbReference>
<dbReference type="Pfam" id="PF08921">
    <property type="entry name" value="DUF1904"/>
    <property type="match status" value="1"/>
</dbReference>
<sequence>MPFLRFKGVPASFLTALSPQLVETFAAVAEVRREVVKVELLPYERITDSPVSLEIYMFQREQGKHDAIAAAMHRLLLEHGYPNAHIFFVILSPSLYYKEGKPLTDYPLIPAPLQNPVP</sequence>
<gene>
    <name evidence="1" type="ORF">JOD01_002059</name>
</gene>
<dbReference type="RefSeq" id="WP_204518206.1">
    <property type="nucleotide sequence ID" value="NZ_BAABIN010000002.1"/>
</dbReference>
<evidence type="ECO:0000313" key="1">
    <source>
        <dbReference type="EMBL" id="MBM7590455.1"/>
    </source>
</evidence>
<keyword evidence="2" id="KW-1185">Reference proteome</keyword>
<accession>A0A938Y3B4</accession>
<protein>
    <recommendedName>
        <fullName evidence="3">DUF1904 domain-containing protein</fullName>
    </recommendedName>
</protein>
<evidence type="ECO:0000313" key="2">
    <source>
        <dbReference type="Proteomes" id="UP000717624"/>
    </source>
</evidence>
<name>A0A938Y3B4_9BACL</name>
<dbReference type="Proteomes" id="UP000717624">
    <property type="component" value="Unassembled WGS sequence"/>
</dbReference>
<reference evidence="1" key="1">
    <citation type="submission" date="2021-01" db="EMBL/GenBank/DDBJ databases">
        <title>Genomic Encyclopedia of Type Strains, Phase IV (KMG-IV): sequencing the most valuable type-strain genomes for metagenomic binning, comparative biology and taxonomic classification.</title>
        <authorList>
            <person name="Goeker M."/>
        </authorList>
    </citation>
    <scope>NUCLEOTIDE SEQUENCE</scope>
    <source>
        <strain evidence="1">DSM 25523</strain>
    </source>
</reference>
<dbReference type="InterPro" id="IPR014347">
    <property type="entry name" value="Tautomerase/MIF_sf"/>
</dbReference>
<proteinExistence type="predicted"/>
<evidence type="ECO:0008006" key="3">
    <source>
        <dbReference type="Google" id="ProtNLM"/>
    </source>
</evidence>
<dbReference type="AlphaFoldDB" id="A0A938Y3B4"/>
<comment type="caution">
    <text evidence="1">The sequence shown here is derived from an EMBL/GenBank/DDBJ whole genome shotgun (WGS) entry which is preliminary data.</text>
</comment>
<dbReference type="Gene3D" id="3.30.429.10">
    <property type="entry name" value="Macrophage Migration Inhibitory Factor"/>
    <property type="match status" value="1"/>
</dbReference>
<dbReference type="SUPFAM" id="SSF55331">
    <property type="entry name" value="Tautomerase/MIF"/>
    <property type="match status" value="1"/>
</dbReference>